<evidence type="ECO:0000256" key="3">
    <source>
        <dbReference type="ARBA" id="ARBA00022989"/>
    </source>
</evidence>
<name>A0A9P5GBG8_PENCR</name>
<proteinExistence type="predicted"/>
<gene>
    <name evidence="8" type="ORF">PCG10_003393</name>
</gene>
<dbReference type="GO" id="GO:0022857">
    <property type="term" value="F:transmembrane transporter activity"/>
    <property type="evidence" value="ECO:0007669"/>
    <property type="project" value="InterPro"/>
</dbReference>
<keyword evidence="4 6" id="KW-0472">Membrane</keyword>
<evidence type="ECO:0000256" key="6">
    <source>
        <dbReference type="SAM" id="Phobius"/>
    </source>
</evidence>
<evidence type="ECO:0000256" key="4">
    <source>
        <dbReference type="ARBA" id="ARBA00023136"/>
    </source>
</evidence>
<feature type="transmembrane region" description="Helical" evidence="6">
    <location>
        <begin position="163"/>
        <end position="184"/>
    </location>
</feature>
<feature type="transmembrane region" description="Helical" evidence="6">
    <location>
        <begin position="105"/>
        <end position="122"/>
    </location>
</feature>
<feature type="transmembrane region" description="Helical" evidence="6">
    <location>
        <begin position="69"/>
        <end position="90"/>
    </location>
</feature>
<evidence type="ECO:0000256" key="1">
    <source>
        <dbReference type="ARBA" id="ARBA00004141"/>
    </source>
</evidence>
<dbReference type="InterPro" id="IPR036259">
    <property type="entry name" value="MFS_trans_sf"/>
</dbReference>
<comment type="caution">
    <text evidence="8">The sequence shown here is derived from an EMBL/GenBank/DDBJ whole genome shotgun (WGS) entry which is preliminary data.</text>
</comment>
<reference evidence="8" key="1">
    <citation type="submission" date="2020-02" db="EMBL/GenBank/DDBJ databases">
        <authorList>
            <person name="Lichtner F.J."/>
        </authorList>
    </citation>
    <scope>NUCLEOTIDE SEQUENCE</scope>
    <source>
        <strain evidence="8">G10</strain>
    </source>
</reference>
<dbReference type="Gene3D" id="1.20.1250.20">
    <property type="entry name" value="MFS general substrate transporter like domains"/>
    <property type="match status" value="1"/>
</dbReference>
<feature type="domain" description="Major facilitator superfamily (MFS) profile" evidence="7">
    <location>
        <begin position="68"/>
        <end position="413"/>
    </location>
</feature>
<feature type="region of interest" description="Disordered" evidence="5">
    <location>
        <begin position="1"/>
        <end position="28"/>
    </location>
</feature>
<organism evidence="8 9">
    <name type="scientific">Penicillium crustosum</name>
    <name type="common">Blue mold fungus</name>
    <dbReference type="NCBI Taxonomy" id="36656"/>
    <lineage>
        <taxon>Eukaryota</taxon>
        <taxon>Fungi</taxon>
        <taxon>Dikarya</taxon>
        <taxon>Ascomycota</taxon>
        <taxon>Pezizomycotina</taxon>
        <taxon>Eurotiomycetes</taxon>
        <taxon>Eurotiomycetidae</taxon>
        <taxon>Eurotiales</taxon>
        <taxon>Aspergillaceae</taxon>
        <taxon>Penicillium</taxon>
    </lineage>
</organism>
<dbReference type="PROSITE" id="PS50850">
    <property type="entry name" value="MFS"/>
    <property type="match status" value="1"/>
</dbReference>
<protein>
    <recommendedName>
        <fullName evidence="7">Major facilitator superfamily (MFS) profile domain-containing protein</fullName>
    </recommendedName>
</protein>
<dbReference type="PANTHER" id="PTHR23502">
    <property type="entry name" value="MAJOR FACILITATOR SUPERFAMILY"/>
    <property type="match status" value="1"/>
</dbReference>
<evidence type="ECO:0000313" key="9">
    <source>
        <dbReference type="Proteomes" id="UP000701341"/>
    </source>
</evidence>
<dbReference type="PANTHER" id="PTHR23502:SF2">
    <property type="entry name" value="TRANSPORTER, PUTATIVE (AFU_ORTHOLOGUE AFUA_2G08910)-RELATED"/>
    <property type="match status" value="1"/>
</dbReference>
<feature type="transmembrane region" description="Helical" evidence="6">
    <location>
        <begin position="381"/>
        <end position="402"/>
    </location>
</feature>
<dbReference type="Proteomes" id="UP000701341">
    <property type="component" value="Unassembled WGS sequence"/>
</dbReference>
<feature type="transmembrane region" description="Helical" evidence="6">
    <location>
        <begin position="222"/>
        <end position="241"/>
    </location>
</feature>
<sequence length="413" mass="46692">MTPNNTGDMDDVLPKEQAMHVEDNSRPEISREHREYLLRRHGTLKLNPLPSDDRADPLNWPSWKKHTTLLLVAFHSFMANFIGAGVIPAYDTFADIFDVSVQDASYYTSVVILFTGITPLFWKPLSDRFGRRPVWLVSTLGALICNVGCAKCTSYGTMMLCRILTATFISPPLAIGTAVVMEVFFQHERGRKMGIWALFVTLGPPCGPFVMGFVTYHIGWQWMYWIFAIINALQFILYLFLGPETRYMRHHPLGVSQTQVEYLHFRRIDPKPFTLFEFYQPILLVRYLEIMTPVVSYAMVFGFCSVMSTVEIPGLLGLKFGFNSQEIGLQFLGVIIGTLTDCHPDQSASIGVFVSLVRQLWGFLGPFWYPDMFATLGLRGSAGLMVSLIIAVAIIPVALLHWKGGSHREQNED</sequence>
<dbReference type="GO" id="GO:0005886">
    <property type="term" value="C:plasma membrane"/>
    <property type="evidence" value="ECO:0007669"/>
    <property type="project" value="TreeGrafter"/>
</dbReference>
<dbReference type="SUPFAM" id="SSF103473">
    <property type="entry name" value="MFS general substrate transporter"/>
    <property type="match status" value="1"/>
</dbReference>
<feature type="transmembrane region" description="Helical" evidence="6">
    <location>
        <begin position="294"/>
        <end position="315"/>
    </location>
</feature>
<keyword evidence="2 6" id="KW-0812">Transmembrane</keyword>
<dbReference type="InterPro" id="IPR011701">
    <property type="entry name" value="MFS"/>
</dbReference>
<keyword evidence="3 6" id="KW-1133">Transmembrane helix</keyword>
<evidence type="ECO:0000256" key="2">
    <source>
        <dbReference type="ARBA" id="ARBA00022692"/>
    </source>
</evidence>
<evidence type="ECO:0000256" key="5">
    <source>
        <dbReference type="SAM" id="MobiDB-lite"/>
    </source>
</evidence>
<feature type="transmembrane region" description="Helical" evidence="6">
    <location>
        <begin position="134"/>
        <end position="157"/>
    </location>
</feature>
<accession>A0A9P5GBG8</accession>
<dbReference type="InterPro" id="IPR020846">
    <property type="entry name" value="MFS_dom"/>
</dbReference>
<evidence type="ECO:0000259" key="7">
    <source>
        <dbReference type="PROSITE" id="PS50850"/>
    </source>
</evidence>
<comment type="subcellular location">
    <subcellularLocation>
        <location evidence="1">Membrane</location>
        <topology evidence="1">Multi-pass membrane protein</topology>
    </subcellularLocation>
</comment>
<feature type="transmembrane region" description="Helical" evidence="6">
    <location>
        <begin position="196"/>
        <end position="216"/>
    </location>
</feature>
<evidence type="ECO:0000313" key="8">
    <source>
        <dbReference type="EMBL" id="KAF7515324.1"/>
    </source>
</evidence>
<dbReference type="Pfam" id="PF07690">
    <property type="entry name" value="MFS_1"/>
    <property type="match status" value="1"/>
</dbReference>
<keyword evidence="9" id="KW-1185">Reference proteome</keyword>
<dbReference type="AlphaFoldDB" id="A0A9P5GBG8"/>
<feature type="compositionally biased region" description="Basic and acidic residues" evidence="5">
    <location>
        <begin position="12"/>
        <end position="28"/>
    </location>
</feature>
<dbReference type="EMBL" id="JAAOZQ010000186">
    <property type="protein sequence ID" value="KAF7515324.1"/>
    <property type="molecule type" value="Genomic_DNA"/>
</dbReference>